<evidence type="ECO:0000313" key="2">
    <source>
        <dbReference type="Proteomes" id="UP001569428"/>
    </source>
</evidence>
<comment type="caution">
    <text evidence="1">The sequence shown here is derived from an EMBL/GenBank/DDBJ whole genome shotgun (WGS) entry which is preliminary data.</text>
</comment>
<sequence>MITGIQVRMARSGLKWSAQDLAEKSGVGLSTVNKIDREDGIPSVRIQNLVAIEQTLLATGRVRFEGETGVFVQPFEG</sequence>
<name>A0ABV4NYP6_9GAMM</name>
<evidence type="ECO:0000313" key="1">
    <source>
        <dbReference type="EMBL" id="MFA0811026.1"/>
    </source>
</evidence>
<dbReference type="CDD" id="cd00093">
    <property type="entry name" value="HTH_XRE"/>
    <property type="match status" value="1"/>
</dbReference>
<dbReference type="SUPFAM" id="SSF47413">
    <property type="entry name" value="lambda repressor-like DNA-binding domains"/>
    <property type="match status" value="1"/>
</dbReference>
<reference evidence="1 2" key="1">
    <citation type="submission" date="2024-08" db="EMBL/GenBank/DDBJ databases">
        <authorList>
            <person name="Ishaq N."/>
        </authorList>
    </citation>
    <scope>NUCLEOTIDE SEQUENCE [LARGE SCALE GENOMIC DNA]</scope>
    <source>
        <strain evidence="1 2">DSM 18651</strain>
    </source>
</reference>
<proteinExistence type="predicted"/>
<dbReference type="InterPro" id="IPR010982">
    <property type="entry name" value="Lambda_DNA-bd_dom_sf"/>
</dbReference>
<protein>
    <recommendedName>
        <fullName evidence="3">Helix-turn-helix</fullName>
    </recommendedName>
</protein>
<keyword evidence="2" id="KW-1185">Reference proteome</keyword>
<gene>
    <name evidence="1" type="ORF">ACCI49_08845</name>
</gene>
<evidence type="ECO:0008006" key="3">
    <source>
        <dbReference type="Google" id="ProtNLM"/>
    </source>
</evidence>
<dbReference type="EMBL" id="JBGMEK010000015">
    <property type="protein sequence ID" value="MFA0811026.1"/>
    <property type="molecule type" value="Genomic_DNA"/>
</dbReference>
<dbReference type="Proteomes" id="UP001569428">
    <property type="component" value="Unassembled WGS sequence"/>
</dbReference>
<dbReference type="InterPro" id="IPR001387">
    <property type="entry name" value="Cro/C1-type_HTH"/>
</dbReference>
<dbReference type="RefSeq" id="WP_371838598.1">
    <property type="nucleotide sequence ID" value="NZ_JBGMEK010000015.1"/>
</dbReference>
<organism evidence="1 2">
    <name type="scientific">Microbulbifer epialgicus</name>
    <dbReference type="NCBI Taxonomy" id="393907"/>
    <lineage>
        <taxon>Bacteria</taxon>
        <taxon>Pseudomonadati</taxon>
        <taxon>Pseudomonadota</taxon>
        <taxon>Gammaproteobacteria</taxon>
        <taxon>Cellvibrionales</taxon>
        <taxon>Microbulbiferaceae</taxon>
        <taxon>Microbulbifer</taxon>
    </lineage>
</organism>
<accession>A0ABV4NYP6</accession>
<dbReference type="Gene3D" id="1.10.260.40">
    <property type="entry name" value="lambda repressor-like DNA-binding domains"/>
    <property type="match status" value="1"/>
</dbReference>